<reference evidence="1 2" key="1">
    <citation type="journal article" date="2019" name="Sci. Rep.">
        <title>Orb-weaving spider Araneus ventricosus genome elucidates the spidroin gene catalogue.</title>
        <authorList>
            <person name="Kono N."/>
            <person name="Nakamura H."/>
            <person name="Ohtoshi R."/>
            <person name="Moran D.A.P."/>
            <person name="Shinohara A."/>
            <person name="Yoshida Y."/>
            <person name="Fujiwara M."/>
            <person name="Mori M."/>
            <person name="Tomita M."/>
            <person name="Arakawa K."/>
        </authorList>
    </citation>
    <scope>NUCLEOTIDE SEQUENCE [LARGE SCALE GENOMIC DNA]</scope>
</reference>
<evidence type="ECO:0000313" key="1">
    <source>
        <dbReference type="EMBL" id="GBO44199.1"/>
    </source>
</evidence>
<sequence>MTSVNLKFWGSNSSKTYVELVGVDKGNASTLAWRQNFSAMARSLILKPQHYAIFRVGITAPNHEGIFQGQAFVETQYEDAIPSVHWKKEQVTIHPFLAYVKDTANDKLKPIPMCV</sequence>
<evidence type="ECO:0000313" key="2">
    <source>
        <dbReference type="Proteomes" id="UP000499080"/>
    </source>
</evidence>
<dbReference type="Proteomes" id="UP000499080">
    <property type="component" value="Unassembled WGS sequence"/>
</dbReference>
<dbReference type="EMBL" id="BGPR01070836">
    <property type="protein sequence ID" value="GBO44199.1"/>
    <property type="molecule type" value="Genomic_DNA"/>
</dbReference>
<organism evidence="1 2">
    <name type="scientific">Araneus ventricosus</name>
    <name type="common">Orbweaver spider</name>
    <name type="synonym">Epeira ventricosa</name>
    <dbReference type="NCBI Taxonomy" id="182803"/>
    <lineage>
        <taxon>Eukaryota</taxon>
        <taxon>Metazoa</taxon>
        <taxon>Ecdysozoa</taxon>
        <taxon>Arthropoda</taxon>
        <taxon>Chelicerata</taxon>
        <taxon>Arachnida</taxon>
        <taxon>Araneae</taxon>
        <taxon>Araneomorphae</taxon>
        <taxon>Entelegynae</taxon>
        <taxon>Araneoidea</taxon>
        <taxon>Araneidae</taxon>
        <taxon>Araneus</taxon>
    </lineage>
</organism>
<feature type="non-terminal residue" evidence="1">
    <location>
        <position position="115"/>
    </location>
</feature>
<name>A0A4Y2X3S1_ARAVE</name>
<comment type="caution">
    <text evidence="1">The sequence shown here is derived from an EMBL/GenBank/DDBJ whole genome shotgun (WGS) entry which is preliminary data.</text>
</comment>
<proteinExistence type="predicted"/>
<dbReference type="AlphaFoldDB" id="A0A4Y2X3S1"/>
<protein>
    <submittedName>
        <fullName evidence="1">Uncharacterized protein</fullName>
    </submittedName>
</protein>
<gene>
    <name evidence="1" type="ORF">AVEN_181885_1</name>
</gene>
<dbReference type="OrthoDB" id="168404at2759"/>
<accession>A0A4Y2X3S1</accession>
<keyword evidence="2" id="KW-1185">Reference proteome</keyword>